<organism evidence="2 3">
    <name type="scientific">Nepenthes gracilis</name>
    <name type="common">Slender pitcher plant</name>
    <dbReference type="NCBI Taxonomy" id="150966"/>
    <lineage>
        <taxon>Eukaryota</taxon>
        <taxon>Viridiplantae</taxon>
        <taxon>Streptophyta</taxon>
        <taxon>Embryophyta</taxon>
        <taxon>Tracheophyta</taxon>
        <taxon>Spermatophyta</taxon>
        <taxon>Magnoliopsida</taxon>
        <taxon>eudicotyledons</taxon>
        <taxon>Gunneridae</taxon>
        <taxon>Pentapetalae</taxon>
        <taxon>Caryophyllales</taxon>
        <taxon>Nepenthaceae</taxon>
        <taxon>Nepenthes</taxon>
    </lineage>
</organism>
<reference evidence="2" key="1">
    <citation type="submission" date="2023-05" db="EMBL/GenBank/DDBJ databases">
        <title>Nepenthes gracilis genome sequencing.</title>
        <authorList>
            <person name="Fukushima K."/>
        </authorList>
    </citation>
    <scope>NUCLEOTIDE SEQUENCE</scope>
    <source>
        <strain evidence="2">SING2019-196</strain>
    </source>
</reference>
<gene>
    <name evidence="2" type="ORF">Nepgr_007140</name>
</gene>
<dbReference type="AlphaFoldDB" id="A0AAD3S6N0"/>
<dbReference type="Proteomes" id="UP001279734">
    <property type="component" value="Unassembled WGS sequence"/>
</dbReference>
<evidence type="ECO:0000313" key="3">
    <source>
        <dbReference type="Proteomes" id="UP001279734"/>
    </source>
</evidence>
<proteinExistence type="predicted"/>
<evidence type="ECO:0000256" key="1">
    <source>
        <dbReference type="SAM" id="MobiDB-lite"/>
    </source>
</evidence>
<feature type="compositionally biased region" description="Basic and acidic residues" evidence="1">
    <location>
        <begin position="102"/>
        <end position="115"/>
    </location>
</feature>
<dbReference type="EMBL" id="BSYO01000005">
    <property type="protein sequence ID" value="GMH05300.1"/>
    <property type="molecule type" value="Genomic_DNA"/>
</dbReference>
<evidence type="ECO:0000313" key="2">
    <source>
        <dbReference type="EMBL" id="GMH05300.1"/>
    </source>
</evidence>
<feature type="region of interest" description="Disordered" evidence="1">
    <location>
        <begin position="101"/>
        <end position="156"/>
    </location>
</feature>
<keyword evidence="3" id="KW-1185">Reference proteome</keyword>
<comment type="caution">
    <text evidence="2">The sequence shown here is derived from an EMBL/GenBank/DDBJ whole genome shotgun (WGS) entry which is preliminary data.</text>
</comment>
<name>A0AAD3S6N0_NEPGR</name>
<accession>A0AAD3S6N0</accession>
<protein>
    <submittedName>
        <fullName evidence="2">Uncharacterized protein</fullName>
    </submittedName>
</protein>
<feature type="compositionally biased region" description="Basic residues" evidence="1">
    <location>
        <begin position="116"/>
        <end position="133"/>
    </location>
</feature>
<sequence length="156" mass="17240">MDAGPVLLSGKGHKVAVDMDALDLSSLTIRLSPEQRCEPSLASTVSSKEAIFLLASASSSLCPLCRLSCSGLGPPFGRSPRQPLDYCVNLSGHILSRIKRQRSLEQEREKQEVRTLRGKMKVPGRRGSRRLQRPPHWSRMLGPHKQAPQKPQPRLG</sequence>